<evidence type="ECO:0000259" key="1">
    <source>
        <dbReference type="Pfam" id="PF01510"/>
    </source>
</evidence>
<dbReference type="GO" id="GO:0009253">
    <property type="term" value="P:peptidoglycan catabolic process"/>
    <property type="evidence" value="ECO:0007669"/>
    <property type="project" value="InterPro"/>
</dbReference>
<protein>
    <submittedName>
        <fullName evidence="2">N-acetylmuramoyl-L-alanine amidase</fullName>
    </submittedName>
</protein>
<dbReference type="STRING" id="1123285.SAMN05660235_00857"/>
<dbReference type="AlphaFoldDB" id="A0A1G7JAL8"/>
<dbReference type="EMBL" id="FNBU01000004">
    <property type="protein sequence ID" value="SDF22027.1"/>
    <property type="molecule type" value="Genomic_DNA"/>
</dbReference>
<dbReference type="SUPFAM" id="SSF55846">
    <property type="entry name" value="N-acetylmuramoyl-L-alanine amidase-like"/>
    <property type="match status" value="1"/>
</dbReference>
<dbReference type="Gene3D" id="3.40.80.10">
    <property type="entry name" value="Peptidoglycan recognition protein-like"/>
    <property type="match status" value="1"/>
</dbReference>
<dbReference type="RefSeq" id="WP_245690243.1">
    <property type="nucleotide sequence ID" value="NZ_FNBU01000004.1"/>
</dbReference>
<dbReference type="GO" id="GO:0008745">
    <property type="term" value="F:N-acetylmuramoyl-L-alanine amidase activity"/>
    <property type="evidence" value="ECO:0007669"/>
    <property type="project" value="InterPro"/>
</dbReference>
<gene>
    <name evidence="2" type="ORF">SAMN05660235_00857</name>
</gene>
<name>A0A1G7JAL8_9FIRM</name>
<dbReference type="InterPro" id="IPR036505">
    <property type="entry name" value="Amidase/PGRP_sf"/>
</dbReference>
<sequence>MRHIELVDVCRMAREARGEIDRIFLHWSAGHYGQPYPDYHINIDKEGEIYTPVESLTEVLAHTWRQNTGSVGVSILCCAYATSNDLGPQPPTEPQIECMAQIIAILCRELGLPIDYDHVRTHAEQANIDGYGPDTTWERWDLWFLHNGDELGSGGDVLRGKAIFYLEREFQDFNCE</sequence>
<dbReference type="Pfam" id="PF01510">
    <property type="entry name" value="Amidase_2"/>
    <property type="match status" value="1"/>
</dbReference>
<feature type="domain" description="N-acetylmuramoyl-L-alanine amidase" evidence="1">
    <location>
        <begin position="19"/>
        <end position="124"/>
    </location>
</feature>
<keyword evidence="3" id="KW-1185">Reference proteome</keyword>
<reference evidence="3" key="1">
    <citation type="submission" date="2016-10" db="EMBL/GenBank/DDBJ databases">
        <authorList>
            <person name="Varghese N."/>
            <person name="Submissions S."/>
        </authorList>
    </citation>
    <scope>NUCLEOTIDE SEQUENCE [LARGE SCALE GENOMIC DNA]</scope>
    <source>
        <strain evidence="3">DSM 23256</strain>
    </source>
</reference>
<evidence type="ECO:0000313" key="2">
    <source>
        <dbReference type="EMBL" id="SDF22027.1"/>
    </source>
</evidence>
<accession>A0A1G7JAL8</accession>
<evidence type="ECO:0000313" key="3">
    <source>
        <dbReference type="Proteomes" id="UP000243333"/>
    </source>
</evidence>
<organism evidence="2 3">
    <name type="scientific">Sporolituus thermophilus DSM 23256</name>
    <dbReference type="NCBI Taxonomy" id="1123285"/>
    <lineage>
        <taxon>Bacteria</taxon>
        <taxon>Bacillati</taxon>
        <taxon>Bacillota</taxon>
        <taxon>Negativicutes</taxon>
        <taxon>Selenomonadales</taxon>
        <taxon>Sporomusaceae</taxon>
        <taxon>Sporolituus</taxon>
    </lineage>
</organism>
<dbReference type="Proteomes" id="UP000243333">
    <property type="component" value="Unassembled WGS sequence"/>
</dbReference>
<proteinExistence type="predicted"/>
<dbReference type="InterPro" id="IPR002502">
    <property type="entry name" value="Amidase_domain"/>
</dbReference>